<dbReference type="InterPro" id="IPR015421">
    <property type="entry name" value="PyrdxlP-dep_Trfase_major"/>
</dbReference>
<evidence type="ECO:0000256" key="6">
    <source>
        <dbReference type="ARBA" id="ARBA00023239"/>
    </source>
</evidence>
<comment type="cofactor">
    <cofactor evidence="1 10">
        <name>pyridoxal 5'-phosphate</name>
        <dbReference type="ChEBI" id="CHEBI:597326"/>
    </cofactor>
</comment>
<dbReference type="InterPro" id="IPR054542">
    <property type="entry name" value="Cys_met_metab_PP"/>
</dbReference>
<keyword evidence="5 9" id="KW-0663">Pyridoxal phosphate</keyword>
<dbReference type="PANTHER" id="PTHR11808:SF80">
    <property type="entry name" value="CYSTATHIONINE GAMMA-LYASE"/>
    <property type="match status" value="1"/>
</dbReference>
<dbReference type="FunFam" id="3.90.1150.10:FF:000008">
    <property type="entry name" value="Cystathionine gamma-synthase"/>
    <property type="match status" value="1"/>
</dbReference>
<dbReference type="InterPro" id="IPR015422">
    <property type="entry name" value="PyrdxlP-dep_Trfase_small"/>
</dbReference>
<dbReference type="Proteomes" id="UP000257323">
    <property type="component" value="Unassembled WGS sequence"/>
</dbReference>
<evidence type="ECO:0000256" key="10">
    <source>
        <dbReference type="RuleBase" id="RU362118"/>
    </source>
</evidence>
<evidence type="ECO:0000256" key="3">
    <source>
        <dbReference type="ARBA" id="ARBA00012222"/>
    </source>
</evidence>
<dbReference type="PROSITE" id="PS00868">
    <property type="entry name" value="CYS_MET_METAB_PP"/>
    <property type="match status" value="1"/>
</dbReference>
<keyword evidence="6" id="KW-0456">Lyase</keyword>
<dbReference type="PANTHER" id="PTHR11808">
    <property type="entry name" value="TRANS-SULFURATION ENZYME FAMILY MEMBER"/>
    <property type="match status" value="1"/>
</dbReference>
<dbReference type="AlphaFoldDB" id="A0A3E2BK17"/>
<evidence type="ECO:0000313" key="11">
    <source>
        <dbReference type="EMBL" id="RFT15090.1"/>
    </source>
</evidence>
<dbReference type="PIRSF" id="PIRSF001434">
    <property type="entry name" value="CGS"/>
    <property type="match status" value="1"/>
</dbReference>
<dbReference type="FunFam" id="3.40.640.10:FF:000046">
    <property type="entry name" value="Cystathionine gamma-lyase"/>
    <property type="match status" value="1"/>
</dbReference>
<evidence type="ECO:0000256" key="9">
    <source>
        <dbReference type="PIRSR" id="PIRSR001434-2"/>
    </source>
</evidence>
<comment type="similarity">
    <text evidence="2">Belongs to the trans-sulfuration enzymes family. L-methionine gamma-lyase subfamily.</text>
</comment>
<comment type="catalytic activity">
    <reaction evidence="7">
        <text>L-methionine + H2O = methanethiol + 2-oxobutanoate + NH4(+)</text>
        <dbReference type="Rhea" id="RHEA:23800"/>
        <dbReference type="ChEBI" id="CHEBI:15377"/>
        <dbReference type="ChEBI" id="CHEBI:16007"/>
        <dbReference type="ChEBI" id="CHEBI:16763"/>
        <dbReference type="ChEBI" id="CHEBI:28938"/>
        <dbReference type="ChEBI" id="CHEBI:57844"/>
        <dbReference type="EC" id="4.4.1.11"/>
    </reaction>
</comment>
<proteinExistence type="inferred from homology"/>
<evidence type="ECO:0000256" key="5">
    <source>
        <dbReference type="ARBA" id="ARBA00022898"/>
    </source>
</evidence>
<evidence type="ECO:0000256" key="7">
    <source>
        <dbReference type="ARBA" id="ARBA00049180"/>
    </source>
</evidence>
<dbReference type="EMBL" id="QUAH01000013">
    <property type="protein sequence ID" value="RFT15090.1"/>
    <property type="molecule type" value="Genomic_DNA"/>
</dbReference>
<dbReference type="SUPFAM" id="SSF53383">
    <property type="entry name" value="PLP-dependent transferases"/>
    <property type="match status" value="1"/>
</dbReference>
<dbReference type="CDD" id="cd00614">
    <property type="entry name" value="CGS_like"/>
    <property type="match status" value="1"/>
</dbReference>
<dbReference type="GO" id="GO:0030170">
    <property type="term" value="F:pyridoxal phosphate binding"/>
    <property type="evidence" value="ECO:0007669"/>
    <property type="project" value="InterPro"/>
</dbReference>
<dbReference type="Gene3D" id="3.90.1150.10">
    <property type="entry name" value="Aspartate Aminotransferase, domain 1"/>
    <property type="match status" value="1"/>
</dbReference>
<dbReference type="GO" id="GO:0005737">
    <property type="term" value="C:cytoplasm"/>
    <property type="evidence" value="ECO:0007669"/>
    <property type="project" value="TreeGrafter"/>
</dbReference>
<dbReference type="Gene3D" id="3.40.640.10">
    <property type="entry name" value="Type I PLP-dependent aspartate aminotransferase-like (Major domain)"/>
    <property type="match status" value="1"/>
</dbReference>
<dbReference type="InterPro" id="IPR015424">
    <property type="entry name" value="PyrdxlP-dep_Trfase"/>
</dbReference>
<evidence type="ECO:0000313" key="12">
    <source>
        <dbReference type="Proteomes" id="UP000257323"/>
    </source>
</evidence>
<name>A0A3E2BK17_9BACT</name>
<feature type="modified residue" description="N6-(pyridoxal phosphate)lysine" evidence="9">
    <location>
        <position position="210"/>
    </location>
</feature>
<evidence type="ECO:0000256" key="4">
    <source>
        <dbReference type="ARBA" id="ARBA00019040"/>
    </source>
</evidence>
<evidence type="ECO:0000256" key="2">
    <source>
        <dbReference type="ARBA" id="ARBA00008667"/>
    </source>
</evidence>
<dbReference type="GO" id="GO:0047982">
    <property type="term" value="F:homocysteine desulfhydrase activity"/>
    <property type="evidence" value="ECO:0007669"/>
    <property type="project" value="UniProtKB-EC"/>
</dbReference>
<dbReference type="GO" id="GO:0019346">
    <property type="term" value="P:transsulfuration"/>
    <property type="evidence" value="ECO:0007669"/>
    <property type="project" value="InterPro"/>
</dbReference>
<dbReference type="Pfam" id="PF01053">
    <property type="entry name" value="Cys_Met_Meta_PP"/>
    <property type="match status" value="1"/>
</dbReference>
<accession>A0A3E2BK17</accession>
<comment type="catalytic activity">
    <reaction evidence="8">
        <text>L-homocysteine + H2O = 2-oxobutanoate + hydrogen sulfide + NH4(+) + H(+)</text>
        <dbReference type="Rhea" id="RHEA:14501"/>
        <dbReference type="ChEBI" id="CHEBI:15377"/>
        <dbReference type="ChEBI" id="CHEBI:15378"/>
        <dbReference type="ChEBI" id="CHEBI:16763"/>
        <dbReference type="ChEBI" id="CHEBI:28938"/>
        <dbReference type="ChEBI" id="CHEBI:29919"/>
        <dbReference type="ChEBI" id="CHEBI:58199"/>
        <dbReference type="EC" id="4.4.1.2"/>
    </reaction>
</comment>
<dbReference type="GO" id="GO:0018826">
    <property type="term" value="F:methionine gamma-lyase activity"/>
    <property type="evidence" value="ECO:0007669"/>
    <property type="project" value="UniProtKB-EC"/>
</dbReference>
<evidence type="ECO:0000256" key="1">
    <source>
        <dbReference type="ARBA" id="ARBA00001933"/>
    </source>
</evidence>
<reference evidence="11 12" key="1">
    <citation type="submission" date="2018-08" db="EMBL/GenBank/DDBJ databases">
        <title>Genome analysis of the thermophilic bacterium of the candidate phylum Aminicenantes from deep subsurface aquifer revealed its physiology and ecological role.</title>
        <authorList>
            <person name="Kadnikov V.V."/>
            <person name="Mardanov A.V."/>
            <person name="Beletsky A.V."/>
            <person name="Karnachuk O.V."/>
            <person name="Ravin N.V."/>
        </authorList>
    </citation>
    <scope>NUCLEOTIDE SEQUENCE [LARGE SCALE GENOMIC DNA]</scope>
    <source>
        <strain evidence="11">BY38</strain>
    </source>
</reference>
<dbReference type="InterPro" id="IPR000277">
    <property type="entry name" value="Cys/Met-Metab_PyrdxlP-dep_enz"/>
</dbReference>
<organism evidence="11 12">
    <name type="scientific">Candidatus Saccharicenans subterraneus</name>
    <dbReference type="NCBI Taxonomy" id="2508984"/>
    <lineage>
        <taxon>Bacteria</taxon>
        <taxon>Candidatus Aminicenantota</taxon>
        <taxon>Candidatus Aminicenantia</taxon>
        <taxon>Candidatus Aminicenantales</taxon>
        <taxon>Candidatus Saccharicenantaceae</taxon>
        <taxon>Candidatus Saccharicenans</taxon>
    </lineage>
</organism>
<evidence type="ECO:0000256" key="8">
    <source>
        <dbReference type="ARBA" id="ARBA00050802"/>
    </source>
</evidence>
<dbReference type="EC" id="4.4.1.11" evidence="3"/>
<gene>
    <name evidence="11" type="ORF">OP8BY_0721</name>
</gene>
<protein>
    <recommendedName>
        <fullName evidence="4">L-methionine gamma-lyase</fullName>
        <ecNumber evidence="3">4.4.1.11</ecNumber>
    </recommendedName>
</protein>
<comment type="caution">
    <text evidence="11">The sequence shown here is derived from an EMBL/GenBank/DDBJ whole genome shotgun (WGS) entry which is preliminary data.</text>
</comment>
<sequence length="395" mass="43428">MSKHQKKRLETEIIHSGYHPDPAARSVSPPIYQTSTFAFESAEQGAALFAGKEKGFIYTRLGNPTILALEEALATLEKGYGALATATGMAAVSTIYLAFLEKEAHLIGTAALYGPSRTIIETEFVRFGVSADFIDTSDISEIKKRIKKNTRLLFVESPANPTMAITDLRACAELAREHNLLFVVDNTFASPVLQNPLELGADVVMHSLTKFINGHSDVVGGVIISRNEELHKRLQKVLRMHGGTMDPHQAWLVLRGLRTLHLRVERAQENARKIAAWLEAHPRVAWVNYPGLKSHPQYELMKKQMKGPGSMISFGLRGGYEAGLKMINSVRLCTLAVSLGGIETLIQHPASMTHASVPKKEKEEAGITDDLIRLSVGCENVDDLIEDLEQALAQS</sequence>